<evidence type="ECO:0000313" key="2">
    <source>
        <dbReference type="EMBL" id="ETW92314.1"/>
    </source>
</evidence>
<evidence type="ECO:0000313" key="3">
    <source>
        <dbReference type="Proteomes" id="UP000019141"/>
    </source>
</evidence>
<name>W4L354_ENTF1</name>
<comment type="caution">
    <text evidence="2">The sequence shown here is derived from an EMBL/GenBank/DDBJ whole genome shotgun (WGS) entry which is preliminary data.</text>
</comment>
<feature type="non-terminal residue" evidence="2">
    <location>
        <position position="528"/>
    </location>
</feature>
<dbReference type="InterPro" id="IPR001680">
    <property type="entry name" value="WD40_rpt"/>
</dbReference>
<keyword evidence="1" id="KW-0853">WD repeat</keyword>
<dbReference type="Proteomes" id="UP000019141">
    <property type="component" value="Unassembled WGS sequence"/>
</dbReference>
<accession>W4L354</accession>
<feature type="repeat" description="WD" evidence="1">
    <location>
        <begin position="472"/>
        <end position="513"/>
    </location>
</feature>
<evidence type="ECO:0000256" key="1">
    <source>
        <dbReference type="PROSITE-ProRule" id="PRU00221"/>
    </source>
</evidence>
<dbReference type="InterPro" id="IPR015943">
    <property type="entry name" value="WD40/YVTN_repeat-like_dom_sf"/>
</dbReference>
<dbReference type="PROSITE" id="PS50082">
    <property type="entry name" value="WD_REPEATS_2"/>
    <property type="match status" value="1"/>
</dbReference>
<dbReference type="Pfam" id="PF14516">
    <property type="entry name" value="AAA_35"/>
    <property type="match status" value="1"/>
</dbReference>
<proteinExistence type="predicted"/>
<dbReference type="Gene3D" id="3.40.50.300">
    <property type="entry name" value="P-loop containing nucleotide triphosphate hydrolases"/>
    <property type="match status" value="1"/>
</dbReference>
<protein>
    <submittedName>
        <fullName evidence="2">Uncharacterized protein</fullName>
    </submittedName>
</protein>
<dbReference type="EMBL" id="AZHW01001539">
    <property type="protein sequence ID" value="ETW92314.1"/>
    <property type="molecule type" value="Genomic_DNA"/>
</dbReference>
<gene>
    <name evidence="2" type="ORF">ETSY1_44195</name>
</gene>
<dbReference type="Gene3D" id="2.130.10.10">
    <property type="entry name" value="YVTN repeat-like/Quinoprotein amine dehydrogenase"/>
    <property type="match status" value="1"/>
</dbReference>
<dbReference type="SUPFAM" id="SSF50978">
    <property type="entry name" value="WD40 repeat-like"/>
    <property type="match status" value="1"/>
</dbReference>
<dbReference type="SUPFAM" id="SSF52540">
    <property type="entry name" value="P-loop containing nucleoside triphosphate hydrolases"/>
    <property type="match status" value="1"/>
</dbReference>
<sequence length="528" mass="59563">MMAPKTGNLRLQVGGAVNPRTSVYIVRPSDDELLELLENGEYCNVLCSRQTGKTSLLKRTKARLAEKGYAAAEIDIAGYLGSPQDADTWYQGLLQGIARQLGIQIDMPVWWQACGAVTSNQRLIQFFHDEVASVAKSPVVIFLDEIDSTIKLPYTDDLFVALRSMYNDRASDPVYERLAFCLVGVATPNELIKDHRTTPYNIGKTIELQDFDHQRDDLSLLFSAVADDMTTGQAVVEQVFHWTSGHPYLTLRVCEDFVTEYRTLPEEVESLVYQSFASLDMLRTDTHFEQVLRFLSERVDDKLAMLGTYRRIWNGEQVYDQMSPGHTALKLAGIVRCNQIGLLVVRNAIYRQVFNDDWIVSTSETDIKQHQQVVALRAAAAYAERTLQQELEDYQIAFGAYQSLRDNPAYTGNPNEIWAAFLESRALRAEQSQKRDEALLWRLKALDIQPVDDWAQAIKDLIGVAYVHLVMTLRHHNAIKSGAFILHDQKVFMGSEDGTAQVWQVETGRPLGEPIRHQGAILAVACSL</sequence>
<reference evidence="2 3" key="1">
    <citation type="journal article" date="2014" name="Nature">
        <title>An environmental bacterial taxon with a large and distinct metabolic repertoire.</title>
        <authorList>
            <person name="Wilson M.C."/>
            <person name="Mori T."/>
            <person name="Ruckert C."/>
            <person name="Uria A.R."/>
            <person name="Helf M.J."/>
            <person name="Takada K."/>
            <person name="Gernert C."/>
            <person name="Steffens U.A."/>
            <person name="Heycke N."/>
            <person name="Schmitt S."/>
            <person name="Rinke C."/>
            <person name="Helfrich E.J."/>
            <person name="Brachmann A.O."/>
            <person name="Gurgui C."/>
            <person name="Wakimoto T."/>
            <person name="Kracht M."/>
            <person name="Crusemann M."/>
            <person name="Hentschel U."/>
            <person name="Abe I."/>
            <person name="Matsunaga S."/>
            <person name="Kalinowski J."/>
            <person name="Takeyama H."/>
            <person name="Piel J."/>
        </authorList>
    </citation>
    <scope>NUCLEOTIDE SEQUENCE [LARGE SCALE GENOMIC DNA]</scope>
    <source>
        <strain evidence="3">TSY1</strain>
    </source>
</reference>
<dbReference type="AlphaFoldDB" id="W4L354"/>
<dbReference type="InterPro" id="IPR027417">
    <property type="entry name" value="P-loop_NTPase"/>
</dbReference>
<keyword evidence="3" id="KW-1185">Reference proteome</keyword>
<dbReference type="InterPro" id="IPR036322">
    <property type="entry name" value="WD40_repeat_dom_sf"/>
</dbReference>
<organism evidence="2 3">
    <name type="scientific">Entotheonella factor</name>
    <dbReference type="NCBI Taxonomy" id="1429438"/>
    <lineage>
        <taxon>Bacteria</taxon>
        <taxon>Pseudomonadati</taxon>
        <taxon>Nitrospinota/Tectimicrobiota group</taxon>
        <taxon>Candidatus Tectimicrobiota</taxon>
        <taxon>Candidatus Entotheonellia</taxon>
        <taxon>Candidatus Entotheonellales</taxon>
        <taxon>Candidatus Entotheonellaceae</taxon>
        <taxon>Candidatus Entotheonella</taxon>
    </lineage>
</organism>
<dbReference type="HOGENOM" id="CLU_517346_0_0_7"/>